<proteinExistence type="predicted"/>
<organism evidence="1">
    <name type="scientific">Anguilla anguilla</name>
    <name type="common">European freshwater eel</name>
    <name type="synonym">Muraena anguilla</name>
    <dbReference type="NCBI Taxonomy" id="7936"/>
    <lineage>
        <taxon>Eukaryota</taxon>
        <taxon>Metazoa</taxon>
        <taxon>Chordata</taxon>
        <taxon>Craniata</taxon>
        <taxon>Vertebrata</taxon>
        <taxon>Euteleostomi</taxon>
        <taxon>Actinopterygii</taxon>
        <taxon>Neopterygii</taxon>
        <taxon>Teleostei</taxon>
        <taxon>Anguilliformes</taxon>
        <taxon>Anguillidae</taxon>
        <taxon>Anguilla</taxon>
    </lineage>
</organism>
<dbReference type="EMBL" id="GBXM01060834">
    <property type="protein sequence ID" value="JAH47743.1"/>
    <property type="molecule type" value="Transcribed_RNA"/>
</dbReference>
<evidence type="ECO:0000313" key="1">
    <source>
        <dbReference type="EMBL" id="JAH47743.1"/>
    </source>
</evidence>
<name>A0A0E9T527_ANGAN</name>
<sequence>MVCDVHFGKMWYVHDIIWMCLILWSEV</sequence>
<dbReference type="AlphaFoldDB" id="A0A0E9T527"/>
<reference evidence="1" key="1">
    <citation type="submission" date="2014-11" db="EMBL/GenBank/DDBJ databases">
        <authorList>
            <person name="Amaro Gonzalez C."/>
        </authorList>
    </citation>
    <scope>NUCLEOTIDE SEQUENCE</scope>
</reference>
<protein>
    <submittedName>
        <fullName evidence="1">Uncharacterized protein</fullName>
    </submittedName>
</protein>
<reference evidence="1" key="2">
    <citation type="journal article" date="2015" name="Fish Shellfish Immunol.">
        <title>Early steps in the European eel (Anguilla anguilla)-Vibrio vulnificus interaction in the gills: Role of the RtxA13 toxin.</title>
        <authorList>
            <person name="Callol A."/>
            <person name="Pajuelo D."/>
            <person name="Ebbesson L."/>
            <person name="Teles M."/>
            <person name="MacKenzie S."/>
            <person name="Amaro C."/>
        </authorList>
    </citation>
    <scope>NUCLEOTIDE SEQUENCE</scope>
</reference>
<accession>A0A0E9T527</accession>